<evidence type="ECO:0000256" key="2">
    <source>
        <dbReference type="SAM" id="Phobius"/>
    </source>
</evidence>
<keyword evidence="2" id="KW-0472">Membrane</keyword>
<evidence type="ECO:0000313" key="3">
    <source>
        <dbReference type="EMBL" id="MBU9710223.1"/>
    </source>
</evidence>
<evidence type="ECO:0000313" key="4">
    <source>
        <dbReference type="Proteomes" id="UP000784880"/>
    </source>
</evidence>
<accession>A0ABS6J9N4</accession>
<keyword evidence="2" id="KW-1133">Transmembrane helix</keyword>
<protein>
    <submittedName>
        <fullName evidence="3">DUF1700 domain-containing protein</fullName>
    </submittedName>
</protein>
<proteinExistence type="predicted"/>
<keyword evidence="4" id="KW-1185">Reference proteome</keyword>
<feature type="transmembrane region" description="Helical" evidence="2">
    <location>
        <begin position="157"/>
        <end position="179"/>
    </location>
</feature>
<dbReference type="EMBL" id="JAHQCS010000009">
    <property type="protein sequence ID" value="MBU9710223.1"/>
    <property type="molecule type" value="Genomic_DNA"/>
</dbReference>
<keyword evidence="2" id="KW-0812">Transmembrane</keyword>
<feature type="region of interest" description="Disordered" evidence="1">
    <location>
        <begin position="96"/>
        <end position="119"/>
    </location>
</feature>
<sequence length="231" mass="25442">MNKIQFLTELSSSLKSLPLDERAEILEDFEEHFAVGAQEGKTEEEIAASLGHPQQISKELLGAQQPQIEEVTVTATTYEPKEVTGTTTIYEPKETQVVSAPPSEKQVTDPPAYHHTKTEATSTSSNLFRSVLVALALGFFNLVIVLGPFITVVSLVFAGWVTGTAFIFTPILILLNALLYPTTFELFELFLSLTLTGLGFFLLIGMYHVTRFVGIGIARYVQFNVNLIRGV</sequence>
<feature type="transmembrane region" description="Helical" evidence="2">
    <location>
        <begin position="131"/>
        <end position="151"/>
    </location>
</feature>
<reference evidence="3 4" key="1">
    <citation type="submission" date="2021-06" db="EMBL/GenBank/DDBJ databases">
        <title>Bacillus sp. RD4P76, an endophyte from a halophyte.</title>
        <authorList>
            <person name="Sun J.-Q."/>
        </authorList>
    </citation>
    <scope>NUCLEOTIDE SEQUENCE [LARGE SCALE GENOMIC DNA]</scope>
    <source>
        <strain evidence="3 4">CGMCC 1.15917</strain>
    </source>
</reference>
<evidence type="ECO:0000256" key="1">
    <source>
        <dbReference type="SAM" id="MobiDB-lite"/>
    </source>
</evidence>
<organism evidence="3 4">
    <name type="scientific">Evansella tamaricis</name>
    <dbReference type="NCBI Taxonomy" id="2069301"/>
    <lineage>
        <taxon>Bacteria</taxon>
        <taxon>Bacillati</taxon>
        <taxon>Bacillota</taxon>
        <taxon>Bacilli</taxon>
        <taxon>Bacillales</taxon>
        <taxon>Bacillaceae</taxon>
        <taxon>Evansella</taxon>
    </lineage>
</organism>
<dbReference type="Proteomes" id="UP000784880">
    <property type="component" value="Unassembled WGS sequence"/>
</dbReference>
<comment type="caution">
    <text evidence="3">The sequence shown here is derived from an EMBL/GenBank/DDBJ whole genome shotgun (WGS) entry which is preliminary data.</text>
</comment>
<dbReference type="Pfam" id="PF22564">
    <property type="entry name" value="HAAS"/>
    <property type="match status" value="1"/>
</dbReference>
<name>A0ABS6J9N4_9BACI</name>
<feature type="transmembrane region" description="Helical" evidence="2">
    <location>
        <begin position="186"/>
        <end position="209"/>
    </location>
</feature>
<gene>
    <name evidence="3" type="ORF">KS419_00405</name>
</gene>